<dbReference type="Pfam" id="PF00383">
    <property type="entry name" value="dCMP_cyt_deam_1"/>
    <property type="match status" value="1"/>
</dbReference>
<dbReference type="Gene3D" id="3.40.140.10">
    <property type="entry name" value="Cytidine Deaminase, domain 2"/>
    <property type="match status" value="1"/>
</dbReference>
<sequence length="60" mass="5888">MALAIAASERVRGSTSPNPPVGCVILDAGGVLVGEGATRPPGGPHAEVVAIERAGDRARG</sequence>
<evidence type="ECO:0000313" key="4">
    <source>
        <dbReference type="Proteomes" id="UP001597168"/>
    </source>
</evidence>
<feature type="region of interest" description="Disordered" evidence="1">
    <location>
        <begin position="1"/>
        <end position="20"/>
    </location>
</feature>
<accession>A0ABW3R6F8</accession>
<organism evidence="3 4">
    <name type="scientific">Saccharothrix hoggarensis</name>
    <dbReference type="NCBI Taxonomy" id="913853"/>
    <lineage>
        <taxon>Bacteria</taxon>
        <taxon>Bacillati</taxon>
        <taxon>Actinomycetota</taxon>
        <taxon>Actinomycetes</taxon>
        <taxon>Pseudonocardiales</taxon>
        <taxon>Pseudonocardiaceae</taxon>
        <taxon>Saccharothrix</taxon>
    </lineage>
</organism>
<dbReference type="InterPro" id="IPR002125">
    <property type="entry name" value="CMP_dCMP_dom"/>
</dbReference>
<evidence type="ECO:0000256" key="1">
    <source>
        <dbReference type="SAM" id="MobiDB-lite"/>
    </source>
</evidence>
<dbReference type="PROSITE" id="PS51747">
    <property type="entry name" value="CYT_DCMP_DEAMINASES_2"/>
    <property type="match status" value="1"/>
</dbReference>
<feature type="domain" description="CMP/dCMP-type deaminase" evidence="2">
    <location>
        <begin position="1"/>
        <end position="60"/>
    </location>
</feature>
<feature type="non-terminal residue" evidence="3">
    <location>
        <position position="60"/>
    </location>
</feature>
<dbReference type="Proteomes" id="UP001597168">
    <property type="component" value="Unassembled WGS sequence"/>
</dbReference>
<comment type="caution">
    <text evidence="3">The sequence shown here is derived from an EMBL/GenBank/DDBJ whole genome shotgun (WGS) entry which is preliminary data.</text>
</comment>
<dbReference type="EMBL" id="JBHTLK010000441">
    <property type="protein sequence ID" value="MFD1152587.1"/>
    <property type="molecule type" value="Genomic_DNA"/>
</dbReference>
<gene>
    <name evidence="3" type="ORF">ACFQ3T_36085</name>
</gene>
<dbReference type="SUPFAM" id="SSF53927">
    <property type="entry name" value="Cytidine deaminase-like"/>
    <property type="match status" value="1"/>
</dbReference>
<protein>
    <submittedName>
        <fullName evidence="3">Bifunctional diaminohydroxyphosphoribosylaminopyrimidine deaminase/5-amino-6-(5-phosphoribosylamino)uracil reductase</fullName>
    </submittedName>
</protein>
<proteinExistence type="predicted"/>
<evidence type="ECO:0000259" key="2">
    <source>
        <dbReference type="PROSITE" id="PS51747"/>
    </source>
</evidence>
<evidence type="ECO:0000313" key="3">
    <source>
        <dbReference type="EMBL" id="MFD1152587.1"/>
    </source>
</evidence>
<dbReference type="InterPro" id="IPR016193">
    <property type="entry name" value="Cytidine_deaminase-like"/>
</dbReference>
<reference evidence="4" key="1">
    <citation type="journal article" date="2019" name="Int. J. Syst. Evol. Microbiol.">
        <title>The Global Catalogue of Microorganisms (GCM) 10K type strain sequencing project: providing services to taxonomists for standard genome sequencing and annotation.</title>
        <authorList>
            <consortium name="The Broad Institute Genomics Platform"/>
            <consortium name="The Broad Institute Genome Sequencing Center for Infectious Disease"/>
            <person name="Wu L."/>
            <person name="Ma J."/>
        </authorList>
    </citation>
    <scope>NUCLEOTIDE SEQUENCE [LARGE SCALE GENOMIC DNA]</scope>
    <source>
        <strain evidence="4">CCUG 60214</strain>
    </source>
</reference>
<name>A0ABW3R6F8_9PSEU</name>
<keyword evidence="4" id="KW-1185">Reference proteome</keyword>